<reference evidence="3 4" key="1">
    <citation type="submission" date="2017-06" db="EMBL/GenBank/DDBJ databases">
        <authorList>
            <person name="Kim H.J."/>
            <person name="Triplett B.A."/>
        </authorList>
    </citation>
    <scope>NUCLEOTIDE SEQUENCE [LARGE SCALE GENOMIC DNA]</scope>
    <source>
        <strain evidence="3 4">DSM 11445</strain>
    </source>
</reference>
<feature type="compositionally biased region" description="Basic and acidic residues" evidence="1">
    <location>
        <begin position="45"/>
        <end position="73"/>
    </location>
</feature>
<dbReference type="InterPro" id="IPR008984">
    <property type="entry name" value="SMAD_FHA_dom_sf"/>
</dbReference>
<dbReference type="CDD" id="cd00060">
    <property type="entry name" value="FHA"/>
    <property type="match status" value="1"/>
</dbReference>
<dbReference type="SUPFAM" id="SSF49879">
    <property type="entry name" value="SMAD/FHA domain"/>
    <property type="match status" value="1"/>
</dbReference>
<dbReference type="OrthoDB" id="370565at2"/>
<evidence type="ECO:0000256" key="1">
    <source>
        <dbReference type="SAM" id="MobiDB-lite"/>
    </source>
</evidence>
<dbReference type="AlphaFoldDB" id="A0A239IJE2"/>
<protein>
    <submittedName>
        <fullName evidence="3">FHA domain-containing protein</fullName>
    </submittedName>
</protein>
<sequence>MQGIRNLIARRRPVSDPAPETNPEPQVDPWEELHARVATTPGLRTFDKDSARAARDHIPRPERPQPSPRREWEPSGSDPECAFPTEPGPATLDDCSVDRLDGSAVEPLSATRTGGAPKIWDLEPSAPAAAPVHSGVSGALHTDPAAAPSPLALSAAGLAASPDHAARPASERVKTRLLGFHTEAVGPDPFAAPAASGTASAPRFPIGWIVVIDGPGRGASFTLTAGLSTVGRDADQTVTLDFGDTSISRERHISIAHDDEDSRTYIGHGGKSNIVRHNDRPLLTTEELSDGDTVRIGKTVLRFVGLCGDGFSWVDTDAPVSGND</sequence>
<evidence type="ECO:0000259" key="2">
    <source>
        <dbReference type="Pfam" id="PF00498"/>
    </source>
</evidence>
<dbReference type="Proteomes" id="UP000198440">
    <property type="component" value="Unassembled WGS sequence"/>
</dbReference>
<gene>
    <name evidence="3" type="ORF">SAMN04488078_104314</name>
</gene>
<evidence type="ECO:0000313" key="3">
    <source>
        <dbReference type="EMBL" id="SNS93358.1"/>
    </source>
</evidence>
<feature type="region of interest" description="Disordered" evidence="1">
    <location>
        <begin position="1"/>
        <end position="90"/>
    </location>
</feature>
<dbReference type="EMBL" id="FZON01000043">
    <property type="protein sequence ID" value="SNS93358.1"/>
    <property type="molecule type" value="Genomic_DNA"/>
</dbReference>
<name>A0A239IJE2_9RHOB</name>
<dbReference type="Gene3D" id="2.60.200.20">
    <property type="match status" value="1"/>
</dbReference>
<dbReference type="Pfam" id="PF00498">
    <property type="entry name" value="FHA"/>
    <property type="match status" value="1"/>
</dbReference>
<proteinExistence type="predicted"/>
<dbReference type="RefSeq" id="WP_089279321.1">
    <property type="nucleotide sequence ID" value="NZ_FZON01000043.1"/>
</dbReference>
<evidence type="ECO:0000313" key="4">
    <source>
        <dbReference type="Proteomes" id="UP000198440"/>
    </source>
</evidence>
<organism evidence="3 4">
    <name type="scientific">Antarctobacter heliothermus</name>
    <dbReference type="NCBI Taxonomy" id="74033"/>
    <lineage>
        <taxon>Bacteria</taxon>
        <taxon>Pseudomonadati</taxon>
        <taxon>Pseudomonadota</taxon>
        <taxon>Alphaproteobacteria</taxon>
        <taxon>Rhodobacterales</taxon>
        <taxon>Roseobacteraceae</taxon>
        <taxon>Antarctobacter</taxon>
    </lineage>
</organism>
<dbReference type="InterPro" id="IPR000253">
    <property type="entry name" value="FHA_dom"/>
</dbReference>
<accession>A0A239IJE2</accession>
<feature type="domain" description="FHA" evidence="2">
    <location>
        <begin position="229"/>
        <end position="297"/>
    </location>
</feature>